<evidence type="ECO:0000313" key="7">
    <source>
        <dbReference type="Proteomes" id="UP000034076"/>
    </source>
</evidence>
<evidence type="ECO:0000256" key="3">
    <source>
        <dbReference type="ARBA" id="ARBA00022679"/>
    </source>
</evidence>
<keyword evidence="7" id="KW-1185">Reference proteome</keyword>
<keyword evidence="2 5" id="KW-0489">Methyltransferase</keyword>
<comment type="pathway">
    <text evidence="5">Cofactor biosynthesis; adenosylcobalamin biosynthesis; cob(II)yrinate a,c-diamide from sirohydrochlorin (anaerobic route): step 6/10.</text>
</comment>
<accession>A0A0M2NQ64</accession>
<evidence type="ECO:0000256" key="2">
    <source>
        <dbReference type="ARBA" id="ARBA00022603"/>
    </source>
</evidence>
<dbReference type="Gene3D" id="3.30.2110.10">
    <property type="entry name" value="CbiD-like"/>
    <property type="match status" value="1"/>
</dbReference>
<dbReference type="Pfam" id="PF01888">
    <property type="entry name" value="CbiD"/>
    <property type="match status" value="1"/>
</dbReference>
<proteinExistence type="inferred from homology"/>
<dbReference type="InterPro" id="IPR002748">
    <property type="entry name" value="CbiD"/>
</dbReference>
<protein>
    <recommendedName>
        <fullName evidence="5">Cobalt-precorrin-5B C(1)-methyltransferase</fullName>
        <ecNumber evidence="5">2.1.1.195</ecNumber>
    </recommendedName>
    <alternativeName>
        <fullName evidence="5">Cobalt-precorrin-6A synthase</fullName>
    </alternativeName>
</protein>
<dbReference type="UniPathway" id="UPA00148">
    <property type="reaction ID" value="UER00227"/>
</dbReference>
<dbReference type="GO" id="GO:0019251">
    <property type="term" value="P:anaerobic cobalamin biosynthetic process"/>
    <property type="evidence" value="ECO:0007669"/>
    <property type="project" value="UniProtKB-UniRule"/>
</dbReference>
<keyword evidence="3 5" id="KW-0808">Transferase</keyword>
<keyword evidence="1 5" id="KW-0169">Cobalamin biosynthesis</keyword>
<dbReference type="STRING" id="270498.CHK_0130"/>
<evidence type="ECO:0000256" key="5">
    <source>
        <dbReference type="HAMAP-Rule" id="MF_00787"/>
    </source>
</evidence>
<dbReference type="Proteomes" id="UP000034076">
    <property type="component" value="Unassembled WGS sequence"/>
</dbReference>
<dbReference type="GO" id="GO:0032259">
    <property type="term" value="P:methylation"/>
    <property type="evidence" value="ECO:0007669"/>
    <property type="project" value="UniProtKB-KW"/>
</dbReference>
<comment type="function">
    <text evidence="5">Catalyzes the methylation of C-1 in cobalt-precorrin-5B to form cobalt-precorrin-6A.</text>
</comment>
<dbReference type="EC" id="2.1.1.195" evidence="5"/>
<dbReference type="InterPro" id="IPR036074">
    <property type="entry name" value="CbiD_sf"/>
</dbReference>
<comment type="similarity">
    <text evidence="5">Belongs to the CbiD family.</text>
</comment>
<dbReference type="RefSeq" id="WP_046442000.1">
    <property type="nucleotide sequence ID" value="NZ_LAYJ01000022.1"/>
</dbReference>
<dbReference type="SUPFAM" id="SSF111342">
    <property type="entry name" value="CbiD-like"/>
    <property type="match status" value="1"/>
</dbReference>
<dbReference type="AlphaFoldDB" id="A0A0M2NQ64"/>
<sequence>MADSVIKNGKKLRCGFTTGSCAAAAAAAALQTLLTGERTEFVKITLPGGITAGFEPLSYMIKEGSVTAAVRKDAGDDPDVTDGIEITATVSFGAEHGEVRIFGGEGVGTVTAQGLKCPVGEAAINPVPRRMIKENARRILQQYECAGGVDIVIGAVNGRQIAQHTYNPRLGITDGISILGTTGIVEPMSEKALIDTVQLLIDQAKTKNPARILITPGNYGSDFCSKELGLTLEHGVQFSNFIGETLDYLVFSGFSEALLVGHAGKLVKIAAGVMNTHSSVADGRMEVFAAHSAAAGAPSETVRRILECKTTDAAAAILQEAGLLQEVAGRILQKICLHIDYRTKALLKTEVIVFLNDHTVLCETPGARELAKKLAGKESPSQ</sequence>
<name>A0A0M2NQ64_9FIRM</name>
<dbReference type="NCBIfam" id="TIGR00312">
    <property type="entry name" value="cbiD"/>
    <property type="match status" value="1"/>
</dbReference>
<dbReference type="EMBL" id="LAYJ01000022">
    <property type="protein sequence ID" value="KKI52360.1"/>
    <property type="molecule type" value="Genomic_DNA"/>
</dbReference>
<reference evidence="6 7" key="1">
    <citation type="submission" date="2015-04" db="EMBL/GenBank/DDBJ databases">
        <title>Draft genome sequence of bacteremic isolate Catabacter hongkongensis type strain HKU16T.</title>
        <authorList>
            <person name="Lau S.K."/>
            <person name="Teng J.L."/>
            <person name="Huang Y."/>
            <person name="Curreem S.O."/>
            <person name="Tsui S.K."/>
            <person name="Woo P.C."/>
        </authorList>
    </citation>
    <scope>NUCLEOTIDE SEQUENCE [LARGE SCALE GENOMIC DNA]</scope>
    <source>
        <strain evidence="6 7">HKU16</strain>
    </source>
</reference>
<organism evidence="6 7">
    <name type="scientific">Christensenella hongkongensis</name>
    <dbReference type="NCBI Taxonomy" id="270498"/>
    <lineage>
        <taxon>Bacteria</taxon>
        <taxon>Bacillati</taxon>
        <taxon>Bacillota</taxon>
        <taxon>Clostridia</taxon>
        <taxon>Christensenellales</taxon>
        <taxon>Christensenellaceae</taxon>
        <taxon>Christensenella</taxon>
    </lineage>
</organism>
<evidence type="ECO:0000256" key="1">
    <source>
        <dbReference type="ARBA" id="ARBA00022573"/>
    </source>
</evidence>
<keyword evidence="4 5" id="KW-0949">S-adenosyl-L-methionine</keyword>
<dbReference type="PIRSF" id="PIRSF026782">
    <property type="entry name" value="CbiD"/>
    <property type="match status" value="1"/>
</dbReference>
<gene>
    <name evidence="5" type="primary">cbiD</name>
    <name evidence="6" type="ORF">CHK_0130</name>
</gene>
<evidence type="ECO:0000313" key="6">
    <source>
        <dbReference type="EMBL" id="KKI52360.1"/>
    </source>
</evidence>
<dbReference type="PANTHER" id="PTHR35863:SF1">
    <property type="entry name" value="COBALT-PRECORRIN-5B C(1)-METHYLTRANSFERASE"/>
    <property type="match status" value="1"/>
</dbReference>
<evidence type="ECO:0000256" key="4">
    <source>
        <dbReference type="ARBA" id="ARBA00022691"/>
    </source>
</evidence>
<dbReference type="PATRIC" id="fig|270498.16.peg.2689"/>
<dbReference type="OrthoDB" id="6439987at2"/>
<dbReference type="GO" id="GO:0043780">
    <property type="term" value="F:cobalt-precorrin-5B C1-methyltransferase activity"/>
    <property type="evidence" value="ECO:0007669"/>
    <property type="project" value="RHEA"/>
</dbReference>
<dbReference type="HAMAP" id="MF_00787">
    <property type="entry name" value="CbiD"/>
    <property type="match status" value="1"/>
</dbReference>
<dbReference type="PANTHER" id="PTHR35863">
    <property type="entry name" value="COBALT-PRECORRIN-5B C(1)-METHYLTRANSFERASE"/>
    <property type="match status" value="1"/>
</dbReference>
<comment type="catalytic activity">
    <reaction evidence="5">
        <text>Co-precorrin-5B + S-adenosyl-L-methionine = Co-precorrin-6A + S-adenosyl-L-homocysteine</text>
        <dbReference type="Rhea" id="RHEA:26285"/>
        <dbReference type="ChEBI" id="CHEBI:57856"/>
        <dbReference type="ChEBI" id="CHEBI:59789"/>
        <dbReference type="ChEBI" id="CHEBI:60063"/>
        <dbReference type="ChEBI" id="CHEBI:60064"/>
        <dbReference type="EC" id="2.1.1.195"/>
    </reaction>
</comment>
<comment type="caution">
    <text evidence="6">The sequence shown here is derived from an EMBL/GenBank/DDBJ whole genome shotgun (WGS) entry which is preliminary data.</text>
</comment>